<dbReference type="Proteomes" id="UP000198953">
    <property type="component" value="Unassembled WGS sequence"/>
</dbReference>
<keyword evidence="2" id="KW-0012">Acyltransferase</keyword>
<dbReference type="GO" id="GO:0016746">
    <property type="term" value="F:acyltransferase activity"/>
    <property type="evidence" value="ECO:0007669"/>
    <property type="project" value="UniProtKB-KW"/>
</dbReference>
<dbReference type="NCBIfam" id="NF040521">
    <property type="entry name" value="C45_proenzyme"/>
    <property type="match status" value="1"/>
</dbReference>
<feature type="domain" description="Peptidase C45 hydrolase" evidence="1">
    <location>
        <begin position="131"/>
        <end position="350"/>
    </location>
</feature>
<reference evidence="2 3" key="1">
    <citation type="submission" date="2016-10" db="EMBL/GenBank/DDBJ databases">
        <authorList>
            <person name="de Groot N.N."/>
        </authorList>
    </citation>
    <scope>NUCLEOTIDE SEQUENCE [LARGE SCALE GENOMIC DNA]</scope>
    <source>
        <strain evidence="2 3">DSM 43357</strain>
    </source>
</reference>
<dbReference type="EMBL" id="FOBF01000019">
    <property type="protein sequence ID" value="SEM94030.1"/>
    <property type="molecule type" value="Genomic_DNA"/>
</dbReference>
<gene>
    <name evidence="2" type="ORF">SAMN05660976_06401</name>
</gene>
<name>A0A1H8CGA8_9ACTN</name>
<keyword evidence="2" id="KW-0808">Transferase</keyword>
<dbReference type="Pfam" id="PF03417">
    <property type="entry name" value="AAT"/>
    <property type="match status" value="1"/>
</dbReference>
<evidence type="ECO:0000313" key="2">
    <source>
        <dbReference type="EMBL" id="SEM94030.1"/>
    </source>
</evidence>
<evidence type="ECO:0000313" key="3">
    <source>
        <dbReference type="Proteomes" id="UP000198953"/>
    </source>
</evidence>
<accession>A0A1H8CGA8</accession>
<sequence>MKDEMNPERRHIAVTAAAPFERGKERGELLREELPGGLDLYFELFRLAGLAEGRVREDALRTADAAGAFRPRLREEMDGVAAGAGIDPWHVYALNARTEILAQSAEGRPGECSTIARRLAPGAGGPPTFGAQTWDWHVELAPYWHTHEVRGGRHDLVGFTEHGILAKVGVNSAGLALHFNILGHREDGAGGVPVHLLAAAVLEEAGTVGEALDLVRSAPVSASSSFTLFDRETVVTTDITPVGVFVVEPVGGTVIRTNHFLSPEPGAGEKSELYQPDSGERFDLVASRLARGREPRSATELLGVLRSGPGEPPLCCVPDMTLPLGQRWATLATVMLEPATRTARVADGSPLEARNGPWRVLTA</sequence>
<keyword evidence="3" id="KW-1185">Reference proteome</keyword>
<dbReference type="STRING" id="46177.SAMN05660976_06401"/>
<organism evidence="2 3">
    <name type="scientific">Nonomuraea pusilla</name>
    <dbReference type="NCBI Taxonomy" id="46177"/>
    <lineage>
        <taxon>Bacteria</taxon>
        <taxon>Bacillati</taxon>
        <taxon>Actinomycetota</taxon>
        <taxon>Actinomycetes</taxon>
        <taxon>Streptosporangiales</taxon>
        <taxon>Streptosporangiaceae</taxon>
        <taxon>Nonomuraea</taxon>
    </lineage>
</organism>
<dbReference type="InterPro" id="IPR047794">
    <property type="entry name" value="C45_proenzyme-like"/>
</dbReference>
<protein>
    <submittedName>
        <fullName evidence="2">Isopenicillin-N N-acyltransferase like protein</fullName>
    </submittedName>
</protein>
<dbReference type="Gene3D" id="1.10.10.2120">
    <property type="match status" value="1"/>
</dbReference>
<dbReference type="PANTHER" id="PTHR34180">
    <property type="entry name" value="PEPTIDASE C45"/>
    <property type="match status" value="1"/>
</dbReference>
<dbReference type="Gene3D" id="3.60.60.10">
    <property type="entry name" value="Penicillin V Acylase, Chain A"/>
    <property type="match status" value="1"/>
</dbReference>
<dbReference type="InterPro" id="IPR047801">
    <property type="entry name" value="Peptidase_C45"/>
</dbReference>
<evidence type="ECO:0000259" key="1">
    <source>
        <dbReference type="Pfam" id="PF03417"/>
    </source>
</evidence>
<dbReference type="RefSeq" id="WP_218154113.1">
    <property type="nucleotide sequence ID" value="NZ_FOBF01000019.1"/>
</dbReference>
<proteinExistence type="predicted"/>
<dbReference type="AlphaFoldDB" id="A0A1H8CGA8"/>
<dbReference type="InterPro" id="IPR005079">
    <property type="entry name" value="Peptidase_C45_hydrolase"/>
</dbReference>
<dbReference type="PANTHER" id="PTHR34180:SF1">
    <property type="entry name" value="BETA-ALANYL-DOPAMINE_CARCININE HYDROLASE"/>
    <property type="match status" value="1"/>
</dbReference>